<dbReference type="Pfam" id="PF13432">
    <property type="entry name" value="TPR_16"/>
    <property type="match status" value="2"/>
</dbReference>
<dbReference type="PROSITE" id="PS50005">
    <property type="entry name" value="TPR"/>
    <property type="match status" value="1"/>
</dbReference>
<evidence type="ECO:0000256" key="1">
    <source>
        <dbReference type="SAM" id="Coils"/>
    </source>
</evidence>
<organism evidence="2">
    <name type="scientific">hydrothermal vent metagenome</name>
    <dbReference type="NCBI Taxonomy" id="652676"/>
    <lineage>
        <taxon>unclassified sequences</taxon>
        <taxon>metagenomes</taxon>
        <taxon>ecological metagenomes</taxon>
    </lineage>
</organism>
<dbReference type="InterPro" id="IPR019734">
    <property type="entry name" value="TPR_rpt"/>
</dbReference>
<keyword evidence="1" id="KW-0175">Coiled coil</keyword>
<sequence>MNALSSYILFLIVTLFIPIPTWGNDDSIASSLTSDTHHNNVLYYFFQKKFLTATSKSLFFEKSKRYEPENYNDNLLVGALYLSYGLFDDAKELFIKVADKSGEPALRDKAWLYLAETFYRRAEYDNALSVLNRIKQTLPSELEARKVILNANIFLFQNLYDQAAKILIDLKEEETIWADYARFNLGVALIKLQQTKQGMTVIETIASRIGTLDPEAAALRDRANIALGYTALNNQQAASARKYFERIHLHGPYSNQALFGLGQSWFIEQQPSKAIKIWMELNKRNIYGAAVLESSLVIAQAYITEKNHSQALIYLNKAINTIDSDVTLLQKTIIDIESNQLMNEIQWQWEPNNLPKALRRHTITKLMSSHQFIETLRSYRDLKYVNDQFSAWKNSIAAFETMLDTRRRGYHDKLPAILKKYETLDINKMNSRYSDLTKKIKNIEKNNDIVALKTKEEASYLKRMIAVNTRLEKISPLLSPEKAQRYKERAKRVQGLLYWKMAIDYKPRLHTAKKHLKELASEISNATRLRTALNKAQQQEPELFEQYKNRISGLSKRVKRMETEMVKIVAAQKKQINLAATTQLNKQVKQLTHYKEQAQYAIAQIYDLTVTTSNKKIKVRKIK</sequence>
<protein>
    <recommendedName>
        <fullName evidence="3">Tetratricopeptide repeat protein</fullName>
    </recommendedName>
</protein>
<evidence type="ECO:0008006" key="3">
    <source>
        <dbReference type="Google" id="ProtNLM"/>
    </source>
</evidence>
<accession>A0A3B0ZJY8</accession>
<reference evidence="2" key="1">
    <citation type="submission" date="2018-06" db="EMBL/GenBank/DDBJ databases">
        <authorList>
            <person name="Zhirakovskaya E."/>
        </authorList>
    </citation>
    <scope>NUCLEOTIDE SEQUENCE</scope>
</reference>
<dbReference type="SUPFAM" id="SSF81901">
    <property type="entry name" value="HCP-like"/>
    <property type="match status" value="1"/>
</dbReference>
<dbReference type="EMBL" id="UOFO01000096">
    <property type="protein sequence ID" value="VAW86599.1"/>
    <property type="molecule type" value="Genomic_DNA"/>
</dbReference>
<feature type="coiled-coil region" evidence="1">
    <location>
        <begin position="509"/>
        <end position="564"/>
    </location>
</feature>
<proteinExistence type="predicted"/>
<gene>
    <name evidence="2" type="ORF">MNBD_GAMMA16-2135</name>
</gene>
<dbReference type="InterPro" id="IPR011990">
    <property type="entry name" value="TPR-like_helical_dom_sf"/>
</dbReference>
<evidence type="ECO:0000313" key="2">
    <source>
        <dbReference type="EMBL" id="VAW86599.1"/>
    </source>
</evidence>
<dbReference type="Gene3D" id="1.25.40.10">
    <property type="entry name" value="Tetratricopeptide repeat domain"/>
    <property type="match status" value="1"/>
</dbReference>
<dbReference type="AlphaFoldDB" id="A0A3B0ZJY8"/>
<name>A0A3B0ZJY8_9ZZZZ</name>